<dbReference type="Proteomes" id="UP000324222">
    <property type="component" value="Unassembled WGS sequence"/>
</dbReference>
<proteinExistence type="predicted"/>
<sequence length="63" mass="7048">MSRLHPLFKTKLVLLFHSTAPHRAVPPACIKGHQAVDGDSPTEEVFAIHDFFTRDEAYLTSAE</sequence>
<evidence type="ECO:0000313" key="1">
    <source>
        <dbReference type="EMBL" id="MPC21994.1"/>
    </source>
</evidence>
<comment type="caution">
    <text evidence="1">The sequence shown here is derived from an EMBL/GenBank/DDBJ whole genome shotgun (WGS) entry which is preliminary data.</text>
</comment>
<dbReference type="EMBL" id="VSRR010001039">
    <property type="protein sequence ID" value="MPC21994.1"/>
    <property type="molecule type" value="Genomic_DNA"/>
</dbReference>
<organism evidence="1 2">
    <name type="scientific">Portunus trituberculatus</name>
    <name type="common">Swimming crab</name>
    <name type="synonym">Neptunus trituberculatus</name>
    <dbReference type="NCBI Taxonomy" id="210409"/>
    <lineage>
        <taxon>Eukaryota</taxon>
        <taxon>Metazoa</taxon>
        <taxon>Ecdysozoa</taxon>
        <taxon>Arthropoda</taxon>
        <taxon>Crustacea</taxon>
        <taxon>Multicrustacea</taxon>
        <taxon>Malacostraca</taxon>
        <taxon>Eumalacostraca</taxon>
        <taxon>Eucarida</taxon>
        <taxon>Decapoda</taxon>
        <taxon>Pleocyemata</taxon>
        <taxon>Brachyura</taxon>
        <taxon>Eubrachyura</taxon>
        <taxon>Portunoidea</taxon>
        <taxon>Portunidae</taxon>
        <taxon>Portuninae</taxon>
        <taxon>Portunus</taxon>
    </lineage>
</organism>
<evidence type="ECO:0000313" key="2">
    <source>
        <dbReference type="Proteomes" id="UP000324222"/>
    </source>
</evidence>
<accession>A0A5B7DLS6</accession>
<protein>
    <submittedName>
        <fullName evidence="1">Uncharacterized protein</fullName>
    </submittedName>
</protein>
<dbReference type="AlphaFoldDB" id="A0A5B7DLS6"/>
<gene>
    <name evidence="1" type="ORF">E2C01_014998</name>
</gene>
<name>A0A5B7DLS6_PORTR</name>
<keyword evidence="2" id="KW-1185">Reference proteome</keyword>
<reference evidence="1 2" key="1">
    <citation type="submission" date="2019-05" db="EMBL/GenBank/DDBJ databases">
        <title>Another draft genome of Portunus trituberculatus and its Hox gene families provides insights of decapod evolution.</title>
        <authorList>
            <person name="Jeong J.-H."/>
            <person name="Song I."/>
            <person name="Kim S."/>
            <person name="Choi T."/>
            <person name="Kim D."/>
            <person name="Ryu S."/>
            <person name="Kim W."/>
        </authorList>
    </citation>
    <scope>NUCLEOTIDE SEQUENCE [LARGE SCALE GENOMIC DNA]</scope>
    <source>
        <tissue evidence="1">Muscle</tissue>
    </source>
</reference>